<dbReference type="Pfam" id="PF13358">
    <property type="entry name" value="DDE_3"/>
    <property type="match status" value="1"/>
</dbReference>
<dbReference type="Gene3D" id="3.30.420.10">
    <property type="entry name" value="Ribonuclease H-like superfamily/Ribonuclease H"/>
    <property type="match status" value="1"/>
</dbReference>
<gene>
    <name evidence="3" type="ORF">INT46_011695</name>
</gene>
<keyword evidence="4" id="KW-1185">Reference proteome</keyword>
<feature type="region of interest" description="Disordered" evidence="1">
    <location>
        <begin position="357"/>
        <end position="379"/>
    </location>
</feature>
<name>A0A8H7QFD1_9FUNG</name>
<dbReference type="OrthoDB" id="2442555at2759"/>
<comment type="caution">
    <text evidence="3">The sequence shown here is derived from an EMBL/GenBank/DDBJ whole genome shotgun (WGS) entry which is preliminary data.</text>
</comment>
<dbReference type="InterPro" id="IPR009057">
    <property type="entry name" value="Homeodomain-like_sf"/>
</dbReference>
<proteinExistence type="predicted"/>
<dbReference type="InterPro" id="IPR036397">
    <property type="entry name" value="RNaseH_sf"/>
</dbReference>
<accession>A0A8H7QFD1</accession>
<dbReference type="InterPro" id="IPR038717">
    <property type="entry name" value="Tc1-like_DDE_dom"/>
</dbReference>
<evidence type="ECO:0000256" key="1">
    <source>
        <dbReference type="SAM" id="MobiDB-lite"/>
    </source>
</evidence>
<dbReference type="PANTHER" id="PTHR46564:SF1">
    <property type="entry name" value="TRANSPOSASE"/>
    <property type="match status" value="1"/>
</dbReference>
<feature type="domain" description="Tc1-like transposase DDE" evidence="2">
    <location>
        <begin position="390"/>
        <end position="465"/>
    </location>
</feature>
<protein>
    <recommendedName>
        <fullName evidence="2">Tc1-like transposase DDE domain-containing protein</fullName>
    </recommendedName>
</protein>
<evidence type="ECO:0000259" key="2">
    <source>
        <dbReference type="Pfam" id="PF13358"/>
    </source>
</evidence>
<dbReference type="PANTHER" id="PTHR46564">
    <property type="entry name" value="TRANSPOSASE"/>
    <property type="match status" value="1"/>
</dbReference>
<organism evidence="3 4">
    <name type="scientific">Mucor plumbeus</name>
    <dbReference type="NCBI Taxonomy" id="97098"/>
    <lineage>
        <taxon>Eukaryota</taxon>
        <taxon>Fungi</taxon>
        <taxon>Fungi incertae sedis</taxon>
        <taxon>Mucoromycota</taxon>
        <taxon>Mucoromycotina</taxon>
        <taxon>Mucoromycetes</taxon>
        <taxon>Mucorales</taxon>
        <taxon>Mucorineae</taxon>
        <taxon>Mucoraceae</taxon>
        <taxon>Mucor</taxon>
    </lineage>
</organism>
<dbReference type="EMBL" id="JAEPRC010000872">
    <property type="protein sequence ID" value="KAG2191059.1"/>
    <property type="molecule type" value="Genomic_DNA"/>
</dbReference>
<dbReference type="SUPFAM" id="SSF46689">
    <property type="entry name" value="Homeodomain-like"/>
    <property type="match status" value="1"/>
</dbReference>
<feature type="region of interest" description="Disordered" evidence="1">
    <location>
        <begin position="123"/>
        <end position="142"/>
    </location>
</feature>
<evidence type="ECO:0000313" key="3">
    <source>
        <dbReference type="EMBL" id="KAG2191059.1"/>
    </source>
</evidence>
<dbReference type="Proteomes" id="UP000650833">
    <property type="component" value="Unassembled WGS sequence"/>
</dbReference>
<dbReference type="GO" id="GO:0003676">
    <property type="term" value="F:nucleic acid binding"/>
    <property type="evidence" value="ECO:0007669"/>
    <property type="project" value="InterPro"/>
</dbReference>
<dbReference type="AlphaFoldDB" id="A0A8H7QFD1"/>
<sequence>MSIPNHFVNNFDSRSGAIFEDETSIPIPQEFMHCFNVNEEISVAQDELIDPEEEGEPHDLFEVANMEWEQYVPGVSDASKEKAPLEPAVRNIITLESWKQSRQEIESMEVDTVAIRKAETQKWDEEMKEKKKKGKKNSCGSDYSSQQIQELIDLMICCGMSARQAGLSTGIVIRTAQHYVRQYRLKEDPEWLPGKKDSHIGGNNRKLTEDHTKFLMEFYDNNASAVLWEARDALYAKFPTLSIDLSNVHRHLVNHCSLTLKKLNKLLAKRNSQKTIEARIARINEWIADPIMDYTTNCVFVDEAGFNTYLRRNFGRSKRGTPAKQVVPSNRGITISIIGAICELGVIDLTLRKPNPVTKSTSLRGKKKSKRNDKSAEKTVEEVNGRVGTRAIHFLKFLDGVMNCLDMNGMQGRYIVMDNTTIHKTDELKDYIKERGYKAIYLPPYSPFLNPIEEFWAKVKAGVRRDCLTVKDNLSDRITEAAKKVTESNCQGYIRHSFSFFDRCLAGELNL</sequence>
<evidence type="ECO:0000313" key="4">
    <source>
        <dbReference type="Proteomes" id="UP000650833"/>
    </source>
</evidence>
<reference evidence="3" key="1">
    <citation type="submission" date="2020-12" db="EMBL/GenBank/DDBJ databases">
        <title>Metabolic potential, ecology and presence of endohyphal bacteria is reflected in genomic diversity of Mucoromycotina.</title>
        <authorList>
            <person name="Muszewska A."/>
            <person name="Okrasinska A."/>
            <person name="Steczkiewicz K."/>
            <person name="Drgas O."/>
            <person name="Orlowska M."/>
            <person name="Perlinska-Lenart U."/>
            <person name="Aleksandrzak-Piekarczyk T."/>
            <person name="Szatraj K."/>
            <person name="Zielenkiewicz U."/>
            <person name="Pilsyk S."/>
            <person name="Malc E."/>
            <person name="Mieczkowski P."/>
            <person name="Kruszewska J.S."/>
            <person name="Biernat P."/>
            <person name="Pawlowska J."/>
        </authorList>
    </citation>
    <scope>NUCLEOTIDE SEQUENCE</scope>
    <source>
        <strain evidence="3">CBS 226.32</strain>
    </source>
</reference>